<dbReference type="InterPro" id="IPR018109">
    <property type="entry name" value="Folylpolyglutamate_synth_CS"/>
</dbReference>
<keyword evidence="5 7" id="KW-0067">ATP-binding</keyword>
<dbReference type="GO" id="GO:0008841">
    <property type="term" value="F:dihydrofolate synthase activity"/>
    <property type="evidence" value="ECO:0007669"/>
    <property type="project" value="UniProtKB-EC"/>
</dbReference>
<dbReference type="PANTHER" id="PTHR11136">
    <property type="entry name" value="FOLYLPOLYGLUTAMATE SYNTHASE-RELATED"/>
    <property type="match status" value="1"/>
</dbReference>
<dbReference type="NCBIfam" id="TIGR01499">
    <property type="entry name" value="folC"/>
    <property type="match status" value="1"/>
</dbReference>
<name>A0A0E9NH93_SAICN</name>
<dbReference type="GO" id="GO:0046872">
    <property type="term" value="F:metal ion binding"/>
    <property type="evidence" value="ECO:0007669"/>
    <property type="project" value="UniProtKB-KW"/>
</dbReference>
<dbReference type="SUPFAM" id="SSF53244">
    <property type="entry name" value="MurD-like peptide ligases, peptide-binding domain"/>
    <property type="match status" value="1"/>
</dbReference>
<dbReference type="SUPFAM" id="SSF53623">
    <property type="entry name" value="MurD-like peptide ligases, catalytic domain"/>
    <property type="match status" value="1"/>
</dbReference>
<dbReference type="STRING" id="698492.A0A0E9NH93"/>
<dbReference type="PANTHER" id="PTHR11136:SF0">
    <property type="entry name" value="DIHYDROFOLATE SYNTHETASE-RELATED"/>
    <property type="match status" value="1"/>
</dbReference>
<evidence type="ECO:0000256" key="1">
    <source>
        <dbReference type="ARBA" id="ARBA00008276"/>
    </source>
</evidence>
<organism evidence="9 10">
    <name type="scientific">Saitoella complicata (strain BCRC 22490 / CBS 7301 / JCM 7358 / NBRC 10748 / NRRL Y-17804)</name>
    <dbReference type="NCBI Taxonomy" id="698492"/>
    <lineage>
        <taxon>Eukaryota</taxon>
        <taxon>Fungi</taxon>
        <taxon>Dikarya</taxon>
        <taxon>Ascomycota</taxon>
        <taxon>Taphrinomycotina</taxon>
        <taxon>Taphrinomycotina incertae sedis</taxon>
        <taxon>Saitoella</taxon>
    </lineage>
</organism>
<keyword evidence="6" id="KW-0460">Magnesium</keyword>
<dbReference type="EC" id="6.3.2.12" evidence="7"/>
<keyword evidence="2 7" id="KW-0436">Ligase</keyword>
<evidence type="ECO:0000256" key="7">
    <source>
        <dbReference type="PIRNR" id="PIRNR001563"/>
    </source>
</evidence>
<dbReference type="OMA" id="SIHDRIC"/>
<comment type="similarity">
    <text evidence="1 7">Belongs to the folylpolyglutamate synthase family.</text>
</comment>
<sequence>MPIELGLARILKLLVPLNHPHHAFKAIHVAGTNGKGSVCAYLDSVLTHAGILTGRFTSPHLIDRWDCISIRNKAVQEDVFLASERRVREVNQTHSINASEFELLTATAFDIFACLHVDVAVIEVGLGGRLDATNVLEKPLVTIITGIAMDHQSLLGDTLGAIAKEKAGIMKRGVRCVVDGENDGEALDAFHETAESVGAEVEVVQGTEEGLQTYSVQTKTWGPISVQTPLPGAHQKANVSVAVVALSHLQGSLPGITPQIIRQGITATQWPGRLEWTTIPTVSSNPLLLDGAHNANAAHSLAEYVNTLRRKGPITWVMAFSQGKDLDEMLKILVRSTDRIAAVEFGDVDGMPWVKPVPAGQITEVAREVLGNAVEGQTQGFGRDVSGSLRWAVEGNEEGTVVVCGSLYLIGEVKKMERDLAQ</sequence>
<dbReference type="AlphaFoldDB" id="A0A0E9NH93"/>
<dbReference type="Proteomes" id="UP000033140">
    <property type="component" value="Unassembled WGS sequence"/>
</dbReference>
<dbReference type="GO" id="GO:0005739">
    <property type="term" value="C:mitochondrion"/>
    <property type="evidence" value="ECO:0007669"/>
    <property type="project" value="TreeGrafter"/>
</dbReference>
<dbReference type="EMBL" id="BACD03000019">
    <property type="protein sequence ID" value="GAO49046.1"/>
    <property type="molecule type" value="Genomic_DNA"/>
</dbReference>
<dbReference type="PIRSF" id="PIRSF001563">
    <property type="entry name" value="Folylpolyglu_synth"/>
    <property type="match status" value="1"/>
</dbReference>
<feature type="domain" description="Mur ligase central" evidence="8">
    <location>
        <begin position="29"/>
        <end position="245"/>
    </location>
</feature>
<evidence type="ECO:0000256" key="6">
    <source>
        <dbReference type="ARBA" id="ARBA00022842"/>
    </source>
</evidence>
<proteinExistence type="inferred from homology"/>
<dbReference type="InterPro" id="IPR001645">
    <property type="entry name" value="Folylpolyglutamate_synth"/>
</dbReference>
<dbReference type="UniPathway" id="UPA00850"/>
<evidence type="ECO:0000256" key="3">
    <source>
        <dbReference type="ARBA" id="ARBA00022723"/>
    </source>
</evidence>
<reference evidence="9 10" key="3">
    <citation type="journal article" date="2015" name="Genome Announc.">
        <title>Draft Genome Sequence of the Archiascomycetous Yeast Saitoella complicata.</title>
        <authorList>
            <person name="Yamauchi K."/>
            <person name="Kondo S."/>
            <person name="Hamamoto M."/>
            <person name="Takahashi Y."/>
            <person name="Ogura Y."/>
            <person name="Hayashi T."/>
            <person name="Nishida H."/>
        </authorList>
    </citation>
    <scope>NUCLEOTIDE SEQUENCE [LARGE SCALE GENOMIC DNA]</scope>
    <source>
        <strain evidence="9 10">NRRL Y-17804</strain>
    </source>
</reference>
<evidence type="ECO:0000259" key="8">
    <source>
        <dbReference type="Pfam" id="PF08245"/>
    </source>
</evidence>
<dbReference type="Gene3D" id="3.90.190.20">
    <property type="entry name" value="Mur ligase, C-terminal domain"/>
    <property type="match status" value="1"/>
</dbReference>
<dbReference type="Gene3D" id="3.40.1190.10">
    <property type="entry name" value="Mur-like, catalytic domain"/>
    <property type="match status" value="1"/>
</dbReference>
<dbReference type="PROSITE" id="PS01012">
    <property type="entry name" value="FOLYLPOLYGLU_SYNT_2"/>
    <property type="match status" value="1"/>
</dbReference>
<dbReference type="InterPro" id="IPR013221">
    <property type="entry name" value="Mur_ligase_cen"/>
</dbReference>
<keyword evidence="4 7" id="KW-0547">Nucleotide-binding</keyword>
<dbReference type="GO" id="GO:0004326">
    <property type="term" value="F:tetrahydrofolylpolyglutamate synthase activity"/>
    <property type="evidence" value="ECO:0007669"/>
    <property type="project" value="InterPro"/>
</dbReference>
<evidence type="ECO:0000256" key="4">
    <source>
        <dbReference type="ARBA" id="ARBA00022741"/>
    </source>
</evidence>
<evidence type="ECO:0000313" key="10">
    <source>
        <dbReference type="Proteomes" id="UP000033140"/>
    </source>
</evidence>
<dbReference type="InterPro" id="IPR036565">
    <property type="entry name" value="Mur-like_cat_sf"/>
</dbReference>
<dbReference type="GO" id="GO:0005829">
    <property type="term" value="C:cytosol"/>
    <property type="evidence" value="ECO:0007669"/>
    <property type="project" value="TreeGrafter"/>
</dbReference>
<protein>
    <recommendedName>
        <fullName evidence="7">Dihydrofolate synthetase</fullName>
        <ecNumber evidence="7">6.3.2.12</ecNumber>
    </recommendedName>
</protein>
<comment type="pathway">
    <text evidence="7">Cofactor biosynthesis; tetrahydrofolylpolyglutamate biosynthesis.</text>
</comment>
<dbReference type="GO" id="GO:0006730">
    <property type="term" value="P:one-carbon metabolic process"/>
    <property type="evidence" value="ECO:0007669"/>
    <property type="project" value="UniProtKB-KW"/>
</dbReference>
<evidence type="ECO:0000313" key="9">
    <source>
        <dbReference type="EMBL" id="GAO49046.1"/>
    </source>
</evidence>
<dbReference type="InterPro" id="IPR036615">
    <property type="entry name" value="Mur_ligase_C_dom_sf"/>
</dbReference>
<gene>
    <name evidence="9" type="ORF">G7K_3207-t1</name>
</gene>
<dbReference type="GO" id="GO:0005524">
    <property type="term" value="F:ATP binding"/>
    <property type="evidence" value="ECO:0007669"/>
    <property type="project" value="UniProtKB-KW"/>
</dbReference>
<accession>A0A0E9NH93</accession>
<comment type="catalytic activity">
    <reaction evidence="7">
        <text>7,8-dihydropteroate + L-glutamate + ATP = 7,8-dihydrofolate + ADP + phosphate + H(+)</text>
        <dbReference type="Rhea" id="RHEA:23584"/>
        <dbReference type="ChEBI" id="CHEBI:15378"/>
        <dbReference type="ChEBI" id="CHEBI:17839"/>
        <dbReference type="ChEBI" id="CHEBI:29985"/>
        <dbReference type="ChEBI" id="CHEBI:30616"/>
        <dbReference type="ChEBI" id="CHEBI:43474"/>
        <dbReference type="ChEBI" id="CHEBI:57451"/>
        <dbReference type="ChEBI" id="CHEBI:456216"/>
        <dbReference type="EC" id="6.3.2.12"/>
    </reaction>
</comment>
<keyword evidence="7" id="KW-0554">One-carbon metabolism</keyword>
<dbReference type="PROSITE" id="PS01011">
    <property type="entry name" value="FOLYLPOLYGLU_SYNT_1"/>
    <property type="match status" value="1"/>
</dbReference>
<keyword evidence="10" id="KW-1185">Reference proteome</keyword>
<dbReference type="Pfam" id="PF08245">
    <property type="entry name" value="Mur_ligase_M"/>
    <property type="match status" value="1"/>
</dbReference>
<reference evidence="9 10" key="1">
    <citation type="journal article" date="2011" name="J. Gen. Appl. Microbiol.">
        <title>Draft genome sequencing of the enigmatic yeast Saitoella complicata.</title>
        <authorList>
            <person name="Nishida H."/>
            <person name="Hamamoto M."/>
            <person name="Sugiyama J."/>
        </authorList>
    </citation>
    <scope>NUCLEOTIDE SEQUENCE [LARGE SCALE GENOMIC DNA]</scope>
    <source>
        <strain evidence="9 10">NRRL Y-17804</strain>
    </source>
</reference>
<evidence type="ECO:0000256" key="5">
    <source>
        <dbReference type="ARBA" id="ARBA00022840"/>
    </source>
</evidence>
<keyword evidence="3" id="KW-0479">Metal-binding</keyword>
<reference evidence="9 10" key="2">
    <citation type="journal article" date="2014" name="J. Gen. Appl. Microbiol.">
        <title>The early diverging ascomycetous budding yeast Saitoella complicata has three histone deacetylases belonging to the Clr6, Hos2, and Rpd3 lineages.</title>
        <authorList>
            <person name="Nishida H."/>
            <person name="Matsumoto T."/>
            <person name="Kondo S."/>
            <person name="Hamamoto M."/>
            <person name="Yoshikawa H."/>
        </authorList>
    </citation>
    <scope>NUCLEOTIDE SEQUENCE [LARGE SCALE GENOMIC DNA]</scope>
    <source>
        <strain evidence="9 10">NRRL Y-17804</strain>
    </source>
</reference>
<comment type="caution">
    <text evidence="9">The sequence shown here is derived from an EMBL/GenBank/DDBJ whole genome shotgun (WGS) entry which is preliminary data.</text>
</comment>
<evidence type="ECO:0000256" key="2">
    <source>
        <dbReference type="ARBA" id="ARBA00022598"/>
    </source>
</evidence>
<dbReference type="FunFam" id="3.40.1190.10:FF:000010">
    <property type="entry name" value="Dihydrofolate synthetase"/>
    <property type="match status" value="1"/>
</dbReference>